<gene>
    <name evidence="1" type="ORF">KQP761_LOCUS25536</name>
    <name evidence="2" type="ORF">MBJ925_LOCUS10357</name>
</gene>
<proteinExistence type="predicted"/>
<dbReference type="EMBL" id="CAJNRE010004287">
    <property type="protein sequence ID" value="CAF2033733.1"/>
    <property type="molecule type" value="Genomic_DNA"/>
</dbReference>
<dbReference type="Proteomes" id="UP000663824">
    <property type="component" value="Unassembled WGS sequence"/>
</dbReference>
<reference evidence="1" key="1">
    <citation type="submission" date="2021-02" db="EMBL/GenBank/DDBJ databases">
        <authorList>
            <person name="Nowell W R."/>
        </authorList>
    </citation>
    <scope>NUCLEOTIDE SEQUENCE</scope>
</reference>
<dbReference type="EMBL" id="CAJNOW010013916">
    <property type="protein sequence ID" value="CAF1627046.1"/>
    <property type="molecule type" value="Genomic_DNA"/>
</dbReference>
<protein>
    <submittedName>
        <fullName evidence="1">Uncharacterized protein</fullName>
    </submittedName>
</protein>
<evidence type="ECO:0000313" key="1">
    <source>
        <dbReference type="EMBL" id="CAF1627046.1"/>
    </source>
</evidence>
<comment type="caution">
    <text evidence="1">The sequence shown here is derived from an EMBL/GenBank/DDBJ whole genome shotgun (WGS) entry which is preliminary data.</text>
</comment>
<evidence type="ECO:0000313" key="2">
    <source>
        <dbReference type="EMBL" id="CAF2033733.1"/>
    </source>
</evidence>
<dbReference type="PANTHER" id="PTHR35247">
    <property type="entry name" value="TESTIS-EXPRESSED PROTEIN 43"/>
    <property type="match status" value="1"/>
</dbReference>
<dbReference type="OrthoDB" id="9972026at2759"/>
<organism evidence="1 3">
    <name type="scientific">Rotaria magnacalcarata</name>
    <dbReference type="NCBI Taxonomy" id="392030"/>
    <lineage>
        <taxon>Eukaryota</taxon>
        <taxon>Metazoa</taxon>
        <taxon>Spiralia</taxon>
        <taxon>Gnathifera</taxon>
        <taxon>Rotifera</taxon>
        <taxon>Eurotatoria</taxon>
        <taxon>Bdelloidea</taxon>
        <taxon>Philodinida</taxon>
        <taxon>Philodinidae</taxon>
        <taxon>Rotaria</taxon>
    </lineage>
</organism>
<dbReference type="AlphaFoldDB" id="A0A816CML6"/>
<evidence type="ECO:0000313" key="3">
    <source>
        <dbReference type="Proteomes" id="UP000663834"/>
    </source>
</evidence>
<sequence length="118" mass="14386">MAKLTDSPFNIRVTQYSAPHSVIPPRYIEPWRRDIVNRELIINNAHQGNIPHYEHDDALYFNKREQMYYNVEPRDRVDKKYTLPSRSDQLQPRFHEIYDRHRSSLLSRYDPQNNFKKK</sequence>
<dbReference type="InterPro" id="IPR027965">
    <property type="entry name" value="SPMIP10"/>
</dbReference>
<accession>A0A816CML6</accession>
<dbReference type="Pfam" id="PF14983">
    <property type="entry name" value="SPMIP10-like"/>
    <property type="match status" value="1"/>
</dbReference>
<name>A0A816CML6_9BILA</name>
<dbReference type="PANTHER" id="PTHR35247:SF1">
    <property type="entry name" value="TESTIS-EXPRESSED PROTEIN 43"/>
    <property type="match status" value="1"/>
</dbReference>
<dbReference type="Proteomes" id="UP000663834">
    <property type="component" value="Unassembled WGS sequence"/>
</dbReference>